<dbReference type="NCBIfam" id="TIGR01200">
    <property type="entry name" value="GLPGLI"/>
    <property type="match status" value="1"/>
</dbReference>
<proteinExistence type="predicted"/>
<reference evidence="3" key="1">
    <citation type="journal article" date="2019" name="Int. J. Syst. Evol. Microbiol.">
        <title>The Global Catalogue of Microorganisms (GCM) 10K type strain sequencing project: providing services to taxonomists for standard genome sequencing and annotation.</title>
        <authorList>
            <consortium name="The Broad Institute Genomics Platform"/>
            <consortium name="The Broad Institute Genome Sequencing Center for Infectious Disease"/>
            <person name="Wu L."/>
            <person name="Ma J."/>
        </authorList>
    </citation>
    <scope>NUCLEOTIDE SEQUENCE [LARGE SCALE GENOMIC DNA]</scope>
    <source>
        <strain evidence="3">KCTC 42255</strain>
    </source>
</reference>
<organism evidence="2 3">
    <name type="scientific">Mesonia sediminis</name>
    <dbReference type="NCBI Taxonomy" id="1703946"/>
    <lineage>
        <taxon>Bacteria</taxon>
        <taxon>Pseudomonadati</taxon>
        <taxon>Bacteroidota</taxon>
        <taxon>Flavobacteriia</taxon>
        <taxon>Flavobacteriales</taxon>
        <taxon>Flavobacteriaceae</taxon>
        <taxon>Mesonia</taxon>
    </lineage>
</organism>
<feature type="signal peptide" evidence="1">
    <location>
        <begin position="1"/>
        <end position="19"/>
    </location>
</feature>
<gene>
    <name evidence="2" type="ORF">ACFSQ0_08890</name>
</gene>
<keyword evidence="3" id="KW-1185">Reference proteome</keyword>
<evidence type="ECO:0000313" key="3">
    <source>
        <dbReference type="Proteomes" id="UP001597357"/>
    </source>
</evidence>
<comment type="caution">
    <text evidence="2">The sequence shown here is derived from an EMBL/GenBank/DDBJ whole genome shotgun (WGS) entry which is preliminary data.</text>
</comment>
<dbReference type="EMBL" id="JBHULZ010000041">
    <property type="protein sequence ID" value="MFD2698105.1"/>
    <property type="molecule type" value="Genomic_DNA"/>
</dbReference>
<dbReference type="Proteomes" id="UP001597357">
    <property type="component" value="Unassembled WGS sequence"/>
</dbReference>
<name>A0ABW5SHN3_9FLAO</name>
<feature type="chain" id="PRO_5047345055" evidence="1">
    <location>
        <begin position="20"/>
        <end position="244"/>
    </location>
</feature>
<dbReference type="InterPro" id="IPR005901">
    <property type="entry name" value="GLPGLI"/>
</dbReference>
<keyword evidence="1" id="KW-0732">Signal</keyword>
<accession>A0ABW5SHN3</accession>
<sequence>MKRTLITCAFLFSFLTSFTQTLKVEYKASIKDHESNKNNDNIRAQNYFRKTTKEIKDMLKQVPYILITDNKNYFFYYEEPLALGSISQTRINLMNSLVMNSNSIYVDFNKKNAYYLPTNFSLIRQVDISNIKWTITKSKKKILGFTCYKALGKIINQNEDYKRVYSIEAWFTPEIPYKGGATAYGNLPGLILHYKDKQASFSATSIDEGDFEIKKPEMKKNRIIKHSAYKEKMDRMTGEMFKKR</sequence>
<dbReference type="Pfam" id="PF22252">
    <property type="entry name" value="PNGase_F-II_N"/>
    <property type="match status" value="1"/>
</dbReference>
<evidence type="ECO:0000313" key="2">
    <source>
        <dbReference type="EMBL" id="MFD2698105.1"/>
    </source>
</evidence>
<evidence type="ECO:0000256" key="1">
    <source>
        <dbReference type="SAM" id="SignalP"/>
    </source>
</evidence>
<dbReference type="RefSeq" id="WP_379047120.1">
    <property type="nucleotide sequence ID" value="NZ_JBHULZ010000041.1"/>
</dbReference>
<protein>
    <submittedName>
        <fullName evidence="2">GLPGLI family protein</fullName>
    </submittedName>
</protein>